<dbReference type="SUPFAM" id="SSF51735">
    <property type="entry name" value="NAD(P)-binding Rossmann-fold domains"/>
    <property type="match status" value="1"/>
</dbReference>
<sequence>MPTVLITGTNRGLGLEFVRQYQADGWKVVATARQSSPELEATGVPVHRLDMSDLAAVATFRLDQPLNLFIANAGTYGPRDASNAEEAGEWLDTFAVNTVAPFLLAQAVRPHVQAASGKLIAISTRMGSVADNSSGGFLAYRSSKTALNMAWRTLALASRELVCAVLHPGWVQTRMGGANAPVTPEQSIGGMRRVIDRLTKADSGEFFDYQGQRVPW</sequence>
<dbReference type="PANTHER" id="PTHR45458">
    <property type="entry name" value="SHORT-CHAIN DEHYDROGENASE/REDUCTASE SDR"/>
    <property type="match status" value="1"/>
</dbReference>
<dbReference type="InterPro" id="IPR036291">
    <property type="entry name" value="NAD(P)-bd_dom_sf"/>
</dbReference>
<name>A0A6J4TNE7_9SPHN</name>
<dbReference type="InterPro" id="IPR002347">
    <property type="entry name" value="SDR_fam"/>
</dbReference>
<protein>
    <submittedName>
        <fullName evidence="1">Short-chain dehydrogenase/reductase SDR</fullName>
    </submittedName>
</protein>
<dbReference type="CDD" id="cd05325">
    <property type="entry name" value="carb_red_sniffer_like_SDR_c"/>
    <property type="match status" value="1"/>
</dbReference>
<gene>
    <name evidence="1" type="ORF">AVDCRST_MAG62-1605</name>
</gene>
<dbReference type="GO" id="GO:0016616">
    <property type="term" value="F:oxidoreductase activity, acting on the CH-OH group of donors, NAD or NADP as acceptor"/>
    <property type="evidence" value="ECO:0007669"/>
    <property type="project" value="TreeGrafter"/>
</dbReference>
<dbReference type="InterPro" id="IPR052184">
    <property type="entry name" value="SDR_enzymes"/>
</dbReference>
<reference evidence="1" key="1">
    <citation type="submission" date="2020-02" db="EMBL/GenBank/DDBJ databases">
        <authorList>
            <person name="Meier V. D."/>
        </authorList>
    </citation>
    <scope>NUCLEOTIDE SEQUENCE</scope>
    <source>
        <strain evidence="1">AVDCRST_MAG62</strain>
    </source>
</reference>
<accession>A0A6J4TNE7</accession>
<dbReference type="Pfam" id="PF00106">
    <property type="entry name" value="adh_short"/>
    <property type="match status" value="1"/>
</dbReference>
<proteinExistence type="predicted"/>
<dbReference type="Gene3D" id="3.40.50.720">
    <property type="entry name" value="NAD(P)-binding Rossmann-like Domain"/>
    <property type="match status" value="1"/>
</dbReference>
<evidence type="ECO:0000313" key="1">
    <source>
        <dbReference type="EMBL" id="CAA9527868.1"/>
    </source>
</evidence>
<dbReference type="AlphaFoldDB" id="A0A6J4TNE7"/>
<dbReference type="PRINTS" id="PR00081">
    <property type="entry name" value="GDHRDH"/>
</dbReference>
<dbReference type="EMBL" id="CADCWB010000199">
    <property type="protein sequence ID" value="CAA9527868.1"/>
    <property type="molecule type" value="Genomic_DNA"/>
</dbReference>
<dbReference type="PANTHER" id="PTHR45458:SF1">
    <property type="entry name" value="SHORT CHAIN DEHYDROGENASE"/>
    <property type="match status" value="1"/>
</dbReference>
<organism evidence="1">
    <name type="scientific">uncultured Sphingomonas sp</name>
    <dbReference type="NCBI Taxonomy" id="158754"/>
    <lineage>
        <taxon>Bacteria</taxon>
        <taxon>Pseudomonadati</taxon>
        <taxon>Pseudomonadota</taxon>
        <taxon>Alphaproteobacteria</taxon>
        <taxon>Sphingomonadales</taxon>
        <taxon>Sphingomonadaceae</taxon>
        <taxon>Sphingomonas</taxon>
        <taxon>environmental samples</taxon>
    </lineage>
</organism>